<keyword evidence="1" id="KW-1015">Disulfide bond</keyword>
<evidence type="ECO:0000256" key="1">
    <source>
        <dbReference type="PIRSR" id="PIRSR639314-50"/>
    </source>
</evidence>
<comment type="caution">
    <text evidence="4">The sequence shown here is derived from an EMBL/GenBank/DDBJ whole genome shotgun (WGS) entry which is preliminary data.</text>
</comment>
<dbReference type="PANTHER" id="PTHR33921:SF15">
    <property type="entry name" value="CALVIN CYCLE PROTEIN CP12-2, CHLOROPLASTIC"/>
    <property type="match status" value="1"/>
</dbReference>
<feature type="domain" description="CP12" evidence="3">
    <location>
        <begin position="63"/>
        <end position="132"/>
    </location>
</feature>
<dbReference type="GO" id="GO:0080153">
    <property type="term" value="P:negative regulation of reductive pentose-phosphate cycle"/>
    <property type="evidence" value="ECO:0007669"/>
    <property type="project" value="TreeGrafter"/>
</dbReference>
<feature type="compositionally biased region" description="Basic and acidic residues" evidence="2">
    <location>
        <begin position="107"/>
        <end position="132"/>
    </location>
</feature>
<dbReference type="AlphaFoldDB" id="A0A9Q0KE24"/>
<organism evidence="4 5">
    <name type="scientific">Protea cynaroides</name>
    <dbReference type="NCBI Taxonomy" id="273540"/>
    <lineage>
        <taxon>Eukaryota</taxon>
        <taxon>Viridiplantae</taxon>
        <taxon>Streptophyta</taxon>
        <taxon>Embryophyta</taxon>
        <taxon>Tracheophyta</taxon>
        <taxon>Spermatophyta</taxon>
        <taxon>Magnoliopsida</taxon>
        <taxon>Proteales</taxon>
        <taxon>Proteaceae</taxon>
        <taxon>Protea</taxon>
    </lineage>
</organism>
<sequence length="132" mass="14505">MATTLAGVSLSSTRGVVVRADSSNKNQKIGISPCFVSFNHPWRMNMKQRNFGGMVVRTAPEKISEKVEESIKSAEQVCAEDATTGECAAAWDEVEEVSAAASHARQKQKDSDPLETFCKDNPETDECRTYED</sequence>
<feature type="region of interest" description="Disordered" evidence="2">
    <location>
        <begin position="99"/>
        <end position="132"/>
    </location>
</feature>
<evidence type="ECO:0000259" key="3">
    <source>
        <dbReference type="SMART" id="SM01093"/>
    </source>
</evidence>
<dbReference type="GO" id="GO:0009507">
    <property type="term" value="C:chloroplast"/>
    <property type="evidence" value="ECO:0007669"/>
    <property type="project" value="TreeGrafter"/>
</dbReference>
<dbReference type="InterPro" id="IPR003823">
    <property type="entry name" value="CP12_dom"/>
</dbReference>
<dbReference type="OrthoDB" id="4362at2759"/>
<dbReference type="PANTHER" id="PTHR33921">
    <property type="entry name" value="CALVIN CYCLE PROTEIN CP12-2, CHLOROPLASTIC"/>
    <property type="match status" value="1"/>
</dbReference>
<dbReference type="EMBL" id="JAMYWD010000006">
    <property type="protein sequence ID" value="KAJ4968858.1"/>
    <property type="molecule type" value="Genomic_DNA"/>
</dbReference>
<protein>
    <recommendedName>
        <fullName evidence="3">CP12 domain-containing protein</fullName>
    </recommendedName>
</protein>
<gene>
    <name evidence="4" type="ORF">NE237_015559</name>
</gene>
<dbReference type="Proteomes" id="UP001141806">
    <property type="component" value="Unassembled WGS sequence"/>
</dbReference>
<dbReference type="Pfam" id="PF02672">
    <property type="entry name" value="CP12"/>
    <property type="match status" value="1"/>
</dbReference>
<feature type="disulfide bond" evidence="1">
    <location>
        <begin position="78"/>
        <end position="87"/>
    </location>
</feature>
<evidence type="ECO:0000256" key="2">
    <source>
        <dbReference type="SAM" id="MobiDB-lite"/>
    </source>
</evidence>
<evidence type="ECO:0000313" key="5">
    <source>
        <dbReference type="Proteomes" id="UP001141806"/>
    </source>
</evidence>
<name>A0A9Q0KE24_9MAGN</name>
<reference evidence="4" key="1">
    <citation type="journal article" date="2023" name="Plant J.">
        <title>The genome of the king protea, Protea cynaroides.</title>
        <authorList>
            <person name="Chang J."/>
            <person name="Duong T.A."/>
            <person name="Schoeman C."/>
            <person name="Ma X."/>
            <person name="Roodt D."/>
            <person name="Barker N."/>
            <person name="Li Z."/>
            <person name="Van de Peer Y."/>
            <person name="Mizrachi E."/>
        </authorList>
    </citation>
    <scope>NUCLEOTIDE SEQUENCE</scope>
    <source>
        <tissue evidence="4">Young leaves</tissue>
    </source>
</reference>
<dbReference type="SMART" id="SM01093">
    <property type="entry name" value="CP12"/>
    <property type="match status" value="1"/>
</dbReference>
<evidence type="ECO:0000313" key="4">
    <source>
        <dbReference type="EMBL" id="KAJ4968858.1"/>
    </source>
</evidence>
<keyword evidence="5" id="KW-1185">Reference proteome</keyword>
<accession>A0A9Q0KE24</accession>
<proteinExistence type="predicted"/>
<dbReference type="InterPro" id="IPR039314">
    <property type="entry name" value="CP12-like"/>
</dbReference>
<feature type="disulfide bond" evidence="1">
    <location>
        <begin position="118"/>
        <end position="127"/>
    </location>
</feature>